<sequence>MTTLRTKRLGRGDLTAARDMFAMMAAVFAEDAEPLTDDYLLWLLDRDSFWAIAAFTGDDIVGGITAHTLPMTRSPSSEVFIYDLAVRQDHQRQGVGSRLILELRDAAAAAGFGEVFVPADNEDKHALDFYRAQGATASPVTFFTFTAR</sequence>
<organism evidence="2 3">
    <name type="scientific">Pseudarthrobacter psychrotolerans</name>
    <dbReference type="NCBI Taxonomy" id="2697569"/>
    <lineage>
        <taxon>Bacteria</taxon>
        <taxon>Bacillati</taxon>
        <taxon>Actinomycetota</taxon>
        <taxon>Actinomycetes</taxon>
        <taxon>Micrococcales</taxon>
        <taxon>Micrococcaceae</taxon>
        <taxon>Pseudarthrobacter</taxon>
    </lineage>
</organism>
<name>A0A6P1NKH0_9MICC</name>
<dbReference type="Proteomes" id="UP000464186">
    <property type="component" value="Chromosome"/>
</dbReference>
<protein>
    <submittedName>
        <fullName evidence="2">GNAT family N-acetyltransferase</fullName>
    </submittedName>
</protein>
<dbReference type="Pfam" id="PF00583">
    <property type="entry name" value="Acetyltransf_1"/>
    <property type="match status" value="1"/>
</dbReference>
<dbReference type="CDD" id="cd04301">
    <property type="entry name" value="NAT_SF"/>
    <property type="match status" value="1"/>
</dbReference>
<keyword evidence="2" id="KW-0808">Transferase</keyword>
<accession>A0A6P1NKH0</accession>
<dbReference type="InterPro" id="IPR016181">
    <property type="entry name" value="Acyl_CoA_acyltransferase"/>
</dbReference>
<keyword evidence="3" id="KW-1185">Reference proteome</keyword>
<proteinExistence type="predicted"/>
<dbReference type="AlphaFoldDB" id="A0A6P1NKH0"/>
<evidence type="ECO:0000313" key="3">
    <source>
        <dbReference type="Proteomes" id="UP000464186"/>
    </source>
</evidence>
<feature type="domain" description="N-acetyltransferase" evidence="1">
    <location>
        <begin position="12"/>
        <end position="148"/>
    </location>
</feature>
<dbReference type="SUPFAM" id="SSF55729">
    <property type="entry name" value="Acyl-CoA N-acyltransferases (Nat)"/>
    <property type="match status" value="1"/>
</dbReference>
<dbReference type="PROSITE" id="PS51186">
    <property type="entry name" value="GNAT"/>
    <property type="match status" value="1"/>
</dbReference>
<evidence type="ECO:0000313" key="2">
    <source>
        <dbReference type="EMBL" id="QHK18960.1"/>
    </source>
</evidence>
<dbReference type="InterPro" id="IPR000182">
    <property type="entry name" value="GNAT_dom"/>
</dbReference>
<dbReference type="KEGG" id="psey:GU243_03385"/>
<gene>
    <name evidence="2" type="ORF">GU243_03385</name>
</gene>
<evidence type="ECO:0000259" key="1">
    <source>
        <dbReference type="PROSITE" id="PS51186"/>
    </source>
</evidence>
<reference evidence="2 3" key="1">
    <citation type="submission" date="2020-01" db="EMBL/GenBank/DDBJ databases">
        <title>Pseudarthrobacter psychrotolerans sp. nov., isolated from antarctic soil.</title>
        <authorList>
            <person name="Shin Y."/>
            <person name="Park W."/>
        </authorList>
    </citation>
    <scope>NUCLEOTIDE SEQUENCE [LARGE SCALE GENOMIC DNA]</scope>
    <source>
        <strain evidence="2 3">YJ56</strain>
    </source>
</reference>
<dbReference type="GO" id="GO:0016747">
    <property type="term" value="F:acyltransferase activity, transferring groups other than amino-acyl groups"/>
    <property type="evidence" value="ECO:0007669"/>
    <property type="project" value="InterPro"/>
</dbReference>
<dbReference type="Gene3D" id="3.40.630.30">
    <property type="match status" value="1"/>
</dbReference>
<dbReference type="EMBL" id="CP047898">
    <property type="protein sequence ID" value="QHK18960.1"/>
    <property type="molecule type" value="Genomic_DNA"/>
</dbReference>